<dbReference type="GO" id="GO:0016020">
    <property type="term" value="C:membrane"/>
    <property type="evidence" value="ECO:0007669"/>
    <property type="project" value="UniProtKB-SubCell"/>
</dbReference>
<dbReference type="OrthoDB" id="8904098at2759"/>
<feature type="transmembrane region" description="Helical" evidence="6">
    <location>
        <begin position="375"/>
        <end position="398"/>
    </location>
</feature>
<reference evidence="7" key="1">
    <citation type="submission" date="2020-10" db="EMBL/GenBank/DDBJ databases">
        <authorList>
            <person name="Han B."/>
            <person name="Lu T."/>
            <person name="Zhao Q."/>
            <person name="Huang X."/>
            <person name="Zhao Y."/>
        </authorList>
    </citation>
    <scope>NUCLEOTIDE SEQUENCE</scope>
</reference>
<evidence type="ECO:0000256" key="5">
    <source>
        <dbReference type="ARBA" id="ARBA00023136"/>
    </source>
</evidence>
<dbReference type="SUPFAM" id="SSF103473">
    <property type="entry name" value="MFS general substrate transporter"/>
    <property type="match status" value="1"/>
</dbReference>
<feature type="transmembrane region" description="Helical" evidence="6">
    <location>
        <begin position="541"/>
        <end position="562"/>
    </location>
</feature>
<dbReference type="AlphaFoldDB" id="A0A811RK69"/>
<keyword evidence="4 6" id="KW-1133">Transmembrane helix</keyword>
<comment type="subcellular location">
    <subcellularLocation>
        <location evidence="1">Membrane</location>
        <topology evidence="1">Multi-pass membrane protein</topology>
    </subcellularLocation>
</comment>
<dbReference type="GO" id="GO:0022857">
    <property type="term" value="F:transmembrane transporter activity"/>
    <property type="evidence" value="ECO:0007669"/>
    <property type="project" value="InterPro"/>
</dbReference>
<evidence type="ECO:0000256" key="2">
    <source>
        <dbReference type="ARBA" id="ARBA00005982"/>
    </source>
</evidence>
<feature type="transmembrane region" description="Helical" evidence="6">
    <location>
        <begin position="459"/>
        <end position="482"/>
    </location>
</feature>
<proteinExistence type="inferred from homology"/>
<feature type="transmembrane region" description="Helical" evidence="6">
    <location>
        <begin position="344"/>
        <end position="363"/>
    </location>
</feature>
<evidence type="ECO:0000313" key="8">
    <source>
        <dbReference type="Proteomes" id="UP000604825"/>
    </source>
</evidence>
<feature type="transmembrane region" description="Helical" evidence="6">
    <location>
        <begin position="26"/>
        <end position="47"/>
    </location>
</feature>
<name>A0A811RK69_9POAL</name>
<evidence type="ECO:0000256" key="1">
    <source>
        <dbReference type="ARBA" id="ARBA00004141"/>
    </source>
</evidence>
<feature type="transmembrane region" description="Helical" evidence="6">
    <location>
        <begin position="68"/>
        <end position="87"/>
    </location>
</feature>
<dbReference type="Pfam" id="PF00854">
    <property type="entry name" value="PTR2"/>
    <property type="match status" value="1"/>
</dbReference>
<dbReference type="Gene3D" id="1.20.1250.20">
    <property type="entry name" value="MFS general substrate transporter like domains"/>
    <property type="match status" value="1"/>
</dbReference>
<keyword evidence="3 6" id="KW-0812">Transmembrane</keyword>
<feature type="transmembrane region" description="Helical" evidence="6">
    <location>
        <begin position="93"/>
        <end position="113"/>
    </location>
</feature>
<sequence length="582" mass="63854">MALQGLVDWKGQPVTGKRHGGVRASVFIHVLIVMANISNIPLILNLVSYLHGTMHMGVKDASTTSTNFFGAICFFSLLGAFISDSYIKRFYTILIFAPIEIMGYVLLACQAHFPSLHPPPCDMINHPNQCTVVSGRNLSLLTLGLYLIPVGEGSMRACAAALGGDQFDGENPAELHAKISYFNWFAFSISLGGFVGLVFLVWVQDNEGWGLSFALAALMVFVGMVVVGFGLPFYRHQKPMGSPLTRILQVFVAAFRKRKLSIPENLMEMHELTDGTGKSVELMERTPDFNWCGDSLTNFSSPHTLHYSRFLDKAAVDDGDKRAWSLCTVTQVEEAKIILRMLPIFLSSILSNVSIPLLLSLTVQQGGAMDTRLGAISIPAASLFVVPIVFQMLTLVAYDRAIVPWLRRVTGRAGGVTHLQRVGVGFVFSVVALAVAAVVEGRRRRGVAAAATPMSVFWLIPQFFLLGVMDVTSFVGLLEFFYSEASAGMKSIGGAIVFCILGVSSWLGSFLIQVVNHATAHRGGGHGWLDGANLNASRLDLFYWLLAVFGLVSFFLYLLCSWRYVYRHDPRMQEATLNDDDI</sequence>
<evidence type="ECO:0000256" key="6">
    <source>
        <dbReference type="SAM" id="Phobius"/>
    </source>
</evidence>
<keyword evidence="5 6" id="KW-0472">Membrane</keyword>
<keyword evidence="8" id="KW-1185">Reference proteome</keyword>
<feature type="transmembrane region" description="Helical" evidence="6">
    <location>
        <begin position="209"/>
        <end position="234"/>
    </location>
</feature>
<dbReference type="InterPro" id="IPR036259">
    <property type="entry name" value="MFS_trans_sf"/>
</dbReference>
<dbReference type="PANTHER" id="PTHR11654">
    <property type="entry name" value="OLIGOPEPTIDE TRANSPORTER-RELATED"/>
    <property type="match status" value="1"/>
</dbReference>
<dbReference type="Proteomes" id="UP000604825">
    <property type="component" value="Unassembled WGS sequence"/>
</dbReference>
<comment type="caution">
    <text evidence="7">The sequence shown here is derived from an EMBL/GenBank/DDBJ whole genome shotgun (WGS) entry which is preliminary data.</text>
</comment>
<gene>
    <name evidence="7" type="ORF">NCGR_LOCUS53520</name>
</gene>
<evidence type="ECO:0008006" key="9">
    <source>
        <dbReference type="Google" id="ProtNLM"/>
    </source>
</evidence>
<evidence type="ECO:0000256" key="4">
    <source>
        <dbReference type="ARBA" id="ARBA00022989"/>
    </source>
</evidence>
<feature type="transmembrane region" description="Helical" evidence="6">
    <location>
        <begin position="181"/>
        <end position="203"/>
    </location>
</feature>
<comment type="similarity">
    <text evidence="2">Belongs to the major facilitator superfamily. Proton-dependent oligopeptide transporter (POT/PTR) (TC 2.A.17) family.</text>
</comment>
<evidence type="ECO:0000313" key="7">
    <source>
        <dbReference type="EMBL" id="CAD6270227.1"/>
    </source>
</evidence>
<feature type="transmembrane region" description="Helical" evidence="6">
    <location>
        <begin position="494"/>
        <end position="515"/>
    </location>
</feature>
<accession>A0A811RK69</accession>
<feature type="transmembrane region" description="Helical" evidence="6">
    <location>
        <begin position="419"/>
        <end position="439"/>
    </location>
</feature>
<protein>
    <recommendedName>
        <fullName evidence="9">NPF family transporter</fullName>
    </recommendedName>
</protein>
<organism evidence="7 8">
    <name type="scientific">Miscanthus lutarioriparius</name>
    <dbReference type="NCBI Taxonomy" id="422564"/>
    <lineage>
        <taxon>Eukaryota</taxon>
        <taxon>Viridiplantae</taxon>
        <taxon>Streptophyta</taxon>
        <taxon>Embryophyta</taxon>
        <taxon>Tracheophyta</taxon>
        <taxon>Spermatophyta</taxon>
        <taxon>Magnoliopsida</taxon>
        <taxon>Liliopsida</taxon>
        <taxon>Poales</taxon>
        <taxon>Poaceae</taxon>
        <taxon>PACMAD clade</taxon>
        <taxon>Panicoideae</taxon>
        <taxon>Andropogonodae</taxon>
        <taxon>Andropogoneae</taxon>
        <taxon>Saccharinae</taxon>
        <taxon>Miscanthus</taxon>
    </lineage>
</organism>
<dbReference type="InterPro" id="IPR000109">
    <property type="entry name" value="POT_fam"/>
</dbReference>
<dbReference type="EMBL" id="CAJGYO010000015">
    <property type="protein sequence ID" value="CAD6270227.1"/>
    <property type="molecule type" value="Genomic_DNA"/>
</dbReference>
<evidence type="ECO:0000256" key="3">
    <source>
        <dbReference type="ARBA" id="ARBA00022692"/>
    </source>
</evidence>